<gene>
    <name evidence="1" type="ORF">SpAn4DRAFT_3090</name>
</gene>
<protein>
    <submittedName>
        <fullName evidence="1">Uncharacterized protein</fullName>
    </submittedName>
</protein>
<evidence type="ECO:0000313" key="1">
    <source>
        <dbReference type="EMBL" id="CQR72630.1"/>
    </source>
</evidence>
<dbReference type="EMBL" id="CTRP01000010">
    <property type="protein sequence ID" value="CQR72630.1"/>
    <property type="molecule type" value="Genomic_DNA"/>
</dbReference>
<sequence length="194" mass="20261">MYSCCRGRIFTAAALIGSANESGAAAGVTGHVDCRAGFQVHRITKHLNSAACLPCGFAGGVKGAGIRHRTAFQPDNAVDILHTLCPYQPSVVDYCRQQGVFGTGTHDHQTSVRGDGATVYGAAARYAGVDSNIQQAVAAKVQTDLLSGRKTCDLGGYNPFVSHLRADKYGLIISGYRALIDNTACVAAAEDIVA</sequence>
<accession>A0A0U1KYY5</accession>
<proteinExistence type="predicted"/>
<dbReference type="AlphaFoldDB" id="A0A0U1KYY5"/>
<reference evidence="2" key="1">
    <citation type="submission" date="2015-03" db="EMBL/GenBank/DDBJ databases">
        <authorList>
            <person name="Nijsse Bart"/>
        </authorList>
    </citation>
    <scope>NUCLEOTIDE SEQUENCE [LARGE SCALE GENOMIC DNA]</scope>
</reference>
<dbReference type="Proteomes" id="UP000049855">
    <property type="component" value="Unassembled WGS sequence"/>
</dbReference>
<name>A0A0U1KYY5_9FIRM</name>
<evidence type="ECO:0000313" key="2">
    <source>
        <dbReference type="Proteomes" id="UP000049855"/>
    </source>
</evidence>
<keyword evidence="2" id="KW-1185">Reference proteome</keyword>
<organism evidence="1 2">
    <name type="scientific">Sporomusa ovata</name>
    <dbReference type="NCBI Taxonomy" id="2378"/>
    <lineage>
        <taxon>Bacteria</taxon>
        <taxon>Bacillati</taxon>
        <taxon>Bacillota</taxon>
        <taxon>Negativicutes</taxon>
        <taxon>Selenomonadales</taxon>
        <taxon>Sporomusaceae</taxon>
        <taxon>Sporomusa</taxon>
    </lineage>
</organism>